<dbReference type="PANTHER" id="PTHR47505:SF1">
    <property type="entry name" value="DNA UTILIZATION PROTEIN YHGH"/>
    <property type="match status" value="1"/>
</dbReference>
<comment type="caution">
    <text evidence="2">The sequence shown here is derived from an EMBL/GenBank/DDBJ whole genome shotgun (WGS) entry which is preliminary data.</text>
</comment>
<proteinExistence type="inferred from homology"/>
<dbReference type="PANTHER" id="PTHR47505">
    <property type="entry name" value="DNA UTILIZATION PROTEIN YHGH"/>
    <property type="match status" value="1"/>
</dbReference>
<name>A0A7W7SQP1_9ACTN</name>
<protein>
    <submittedName>
        <fullName evidence="2">Putative amidophosphoribosyltransferase</fullName>
    </submittedName>
</protein>
<gene>
    <name evidence="2" type="ORF">FHR38_001693</name>
</gene>
<dbReference type="Gene3D" id="3.40.50.2020">
    <property type="match status" value="1"/>
</dbReference>
<dbReference type="RefSeq" id="WP_184534125.1">
    <property type="nucleotide sequence ID" value="NZ_JACHJW010000001.1"/>
</dbReference>
<dbReference type="CDD" id="cd06223">
    <property type="entry name" value="PRTases_typeI"/>
    <property type="match status" value="1"/>
</dbReference>
<organism evidence="2 3">
    <name type="scientific">Micromonospora polyrhachis</name>
    <dbReference type="NCBI Taxonomy" id="1282883"/>
    <lineage>
        <taxon>Bacteria</taxon>
        <taxon>Bacillati</taxon>
        <taxon>Actinomycetota</taxon>
        <taxon>Actinomycetes</taxon>
        <taxon>Micromonosporales</taxon>
        <taxon>Micromonosporaceae</taxon>
        <taxon>Micromonospora</taxon>
    </lineage>
</organism>
<dbReference type="InterPro" id="IPR000836">
    <property type="entry name" value="PRTase_dom"/>
</dbReference>
<keyword evidence="2" id="KW-0328">Glycosyltransferase</keyword>
<accession>A0A7W7SQP1</accession>
<keyword evidence="2" id="KW-0808">Transferase</keyword>
<keyword evidence="3" id="KW-1185">Reference proteome</keyword>
<dbReference type="AlphaFoldDB" id="A0A7W7SQP1"/>
<evidence type="ECO:0000256" key="1">
    <source>
        <dbReference type="ARBA" id="ARBA00008007"/>
    </source>
</evidence>
<evidence type="ECO:0000313" key="2">
    <source>
        <dbReference type="EMBL" id="MBB4957960.1"/>
    </source>
</evidence>
<reference evidence="2 3" key="1">
    <citation type="submission" date="2020-08" db="EMBL/GenBank/DDBJ databases">
        <title>Sequencing the genomes of 1000 actinobacteria strains.</title>
        <authorList>
            <person name="Klenk H.-P."/>
        </authorList>
    </citation>
    <scope>NUCLEOTIDE SEQUENCE [LARGE SCALE GENOMIC DNA]</scope>
    <source>
        <strain evidence="2 3">DSM 45886</strain>
    </source>
</reference>
<dbReference type="EMBL" id="JACHJW010000001">
    <property type="protein sequence ID" value="MBB4957960.1"/>
    <property type="molecule type" value="Genomic_DNA"/>
</dbReference>
<sequence>MTGVWTELVDLLLPAECAGCRATRTPLRYGVCADCAGALEALRPRAVRPSPAPAGLPACVALGPYDGQLREALLSYKERGRHGLARPLGQLLAEVVAATVGHRRPVLLVPVPATARAVRTRQGDHLRRLARHAAARLRRAAWPVEVARPLVALPRPDSVALDSVGRSAAAASAFRLPPARVPALRRSATGRVVVLLDDIVTTGSTLAAVNRLLVGDGIAVHAAAVLAATQRRSALVRRLHPS</sequence>
<dbReference type="Proteomes" id="UP000578819">
    <property type="component" value="Unassembled WGS sequence"/>
</dbReference>
<comment type="similarity">
    <text evidence="1">Belongs to the ComF/GntX family.</text>
</comment>
<dbReference type="GO" id="GO:0016757">
    <property type="term" value="F:glycosyltransferase activity"/>
    <property type="evidence" value="ECO:0007669"/>
    <property type="project" value="UniProtKB-KW"/>
</dbReference>
<evidence type="ECO:0000313" key="3">
    <source>
        <dbReference type="Proteomes" id="UP000578819"/>
    </source>
</evidence>
<dbReference type="SUPFAM" id="SSF53271">
    <property type="entry name" value="PRTase-like"/>
    <property type="match status" value="1"/>
</dbReference>
<dbReference type="InterPro" id="IPR029057">
    <property type="entry name" value="PRTase-like"/>
</dbReference>
<dbReference type="InterPro" id="IPR051910">
    <property type="entry name" value="ComF/GntX_DNA_util-trans"/>
</dbReference>